<organism evidence="1 2">
    <name type="scientific">Calidithermus roseus</name>
    <dbReference type="NCBI Taxonomy" id="1644118"/>
    <lineage>
        <taxon>Bacteria</taxon>
        <taxon>Thermotogati</taxon>
        <taxon>Deinococcota</taxon>
        <taxon>Deinococci</taxon>
        <taxon>Thermales</taxon>
        <taxon>Thermaceae</taxon>
        <taxon>Calidithermus</taxon>
    </lineage>
</organism>
<comment type="caution">
    <text evidence="1">The sequence shown here is derived from an EMBL/GenBank/DDBJ whole genome shotgun (WGS) entry which is preliminary data.</text>
</comment>
<keyword evidence="2" id="KW-1185">Reference proteome</keyword>
<dbReference type="AlphaFoldDB" id="A0A399EL36"/>
<protein>
    <submittedName>
        <fullName evidence="1">Uncharacterized protein</fullName>
    </submittedName>
</protein>
<dbReference type="EMBL" id="QWLA01000063">
    <property type="protein sequence ID" value="RIH84110.1"/>
    <property type="molecule type" value="Genomic_DNA"/>
</dbReference>
<evidence type="ECO:0000313" key="1">
    <source>
        <dbReference type="EMBL" id="RIH84110.1"/>
    </source>
</evidence>
<gene>
    <name evidence="1" type="ORF">Mrose_02786</name>
</gene>
<sequence length="30" mass="3410">MQAKQIRWIVKPVQASRPGTRPNTNVNCLC</sequence>
<proteinExistence type="predicted"/>
<reference evidence="1 2" key="1">
    <citation type="submission" date="2018-08" db="EMBL/GenBank/DDBJ databases">
        <title>Meiothermus roseus NBRC 110900 genome sequencing project.</title>
        <authorList>
            <person name="Da Costa M.S."/>
            <person name="Albuquerque L."/>
            <person name="Raposo P."/>
            <person name="Froufe H.J.C."/>
            <person name="Barroso C.S."/>
            <person name="Egas C."/>
        </authorList>
    </citation>
    <scope>NUCLEOTIDE SEQUENCE [LARGE SCALE GENOMIC DNA]</scope>
    <source>
        <strain evidence="1 2">NBRC 110900</strain>
    </source>
</reference>
<dbReference type="Proteomes" id="UP000265341">
    <property type="component" value="Unassembled WGS sequence"/>
</dbReference>
<evidence type="ECO:0000313" key="2">
    <source>
        <dbReference type="Proteomes" id="UP000265341"/>
    </source>
</evidence>
<accession>A0A399EL36</accession>
<name>A0A399EL36_9DEIN</name>